<name>V5WFZ4_9SPIO</name>
<dbReference type="eggNOG" id="COG2039">
    <property type="taxonomic scope" value="Bacteria"/>
</dbReference>
<dbReference type="PRINTS" id="PR00706">
    <property type="entry name" value="PYROGLUPTASE"/>
</dbReference>
<accession>V5WFZ4</accession>
<dbReference type="PATRIC" id="fig|1307761.3.peg.648"/>
<comment type="catalytic activity">
    <reaction evidence="6">
        <text>Release of an N-terminal pyroglutamyl group from a polypeptide, the second amino acid generally not being Pro.</text>
        <dbReference type="EC" id="3.4.19.3"/>
    </reaction>
</comment>
<evidence type="ECO:0000313" key="7">
    <source>
        <dbReference type="EMBL" id="AHC14076.1"/>
    </source>
</evidence>
<evidence type="ECO:0000313" key="8">
    <source>
        <dbReference type="Proteomes" id="UP000018680"/>
    </source>
</evidence>
<dbReference type="CDD" id="cd00501">
    <property type="entry name" value="Peptidase_C15"/>
    <property type="match status" value="1"/>
</dbReference>
<evidence type="ECO:0000256" key="3">
    <source>
        <dbReference type="ARBA" id="ARBA00022670"/>
    </source>
</evidence>
<dbReference type="PANTHER" id="PTHR23402">
    <property type="entry name" value="PROTEASE FAMILY C15 PYROGLUTAMYL-PEPTIDASE I-RELATED"/>
    <property type="match status" value="1"/>
</dbReference>
<keyword evidence="3" id="KW-0645">Protease</keyword>
<dbReference type="RefSeq" id="WP_024267007.1">
    <property type="nucleotide sequence ID" value="NC_023035.1"/>
</dbReference>
<dbReference type="Proteomes" id="UP000018680">
    <property type="component" value="Chromosome"/>
</dbReference>
<dbReference type="PROSITE" id="PS01334">
    <property type="entry name" value="PYRASE_CYS"/>
    <property type="match status" value="1"/>
</dbReference>
<dbReference type="EC" id="3.4.19.3" evidence="6"/>
<dbReference type="PANTHER" id="PTHR23402:SF1">
    <property type="entry name" value="PYROGLUTAMYL-PEPTIDASE I"/>
    <property type="match status" value="1"/>
</dbReference>
<dbReference type="KEGG" id="slr:L21SP2_0647"/>
<dbReference type="EMBL" id="CP006939">
    <property type="protein sequence ID" value="AHC14076.1"/>
    <property type="molecule type" value="Genomic_DNA"/>
</dbReference>
<dbReference type="Pfam" id="PF01470">
    <property type="entry name" value="Peptidase_C15"/>
    <property type="match status" value="1"/>
</dbReference>
<dbReference type="NCBIfam" id="TIGR00504">
    <property type="entry name" value="pyro_pdase"/>
    <property type="match status" value="1"/>
</dbReference>
<dbReference type="PIRSF" id="PIRSF015592">
    <property type="entry name" value="Prld-crbxl_pptds"/>
    <property type="match status" value="1"/>
</dbReference>
<keyword evidence="5" id="KW-0788">Thiol protease</keyword>
<evidence type="ECO:0000256" key="5">
    <source>
        <dbReference type="ARBA" id="ARBA00022807"/>
    </source>
</evidence>
<gene>
    <name evidence="7" type="ORF">L21SP2_0647</name>
</gene>
<keyword evidence="2" id="KW-0963">Cytoplasm</keyword>
<dbReference type="InterPro" id="IPR029762">
    <property type="entry name" value="PGP-I_bact-type"/>
</dbReference>
<dbReference type="GO" id="GO:0016920">
    <property type="term" value="F:pyroglutamyl-peptidase activity"/>
    <property type="evidence" value="ECO:0007669"/>
    <property type="project" value="UniProtKB-EC"/>
</dbReference>
<dbReference type="NCBIfam" id="NF009676">
    <property type="entry name" value="PRK13197.1"/>
    <property type="match status" value="1"/>
</dbReference>
<reference evidence="7 8" key="1">
    <citation type="journal article" date="2015" name="Stand. Genomic Sci.">
        <title>Complete genome sequence and description of Salinispira pacifica gen. nov., sp. nov., a novel spirochaete isolated form a hypersaline microbial mat.</title>
        <authorList>
            <person name="Ben Hania W."/>
            <person name="Joseph M."/>
            <person name="Schumann P."/>
            <person name="Bunk B."/>
            <person name="Fiebig A."/>
            <person name="Sproer C."/>
            <person name="Klenk H.P."/>
            <person name="Fardeau M.L."/>
            <person name="Spring S."/>
        </authorList>
    </citation>
    <scope>NUCLEOTIDE SEQUENCE [LARGE SCALE GENOMIC DNA]</scope>
    <source>
        <strain evidence="7 8">L21-RPul-D2</strain>
    </source>
</reference>
<dbReference type="STRING" id="1307761.L21SP2_0647"/>
<organism evidence="7 8">
    <name type="scientific">Salinispira pacifica</name>
    <dbReference type="NCBI Taxonomy" id="1307761"/>
    <lineage>
        <taxon>Bacteria</taxon>
        <taxon>Pseudomonadati</taxon>
        <taxon>Spirochaetota</taxon>
        <taxon>Spirochaetia</taxon>
        <taxon>Spirochaetales</taxon>
        <taxon>Spirochaetaceae</taxon>
        <taxon>Salinispira</taxon>
    </lineage>
</organism>
<evidence type="ECO:0000256" key="4">
    <source>
        <dbReference type="ARBA" id="ARBA00022801"/>
    </source>
</evidence>
<dbReference type="InterPro" id="IPR016125">
    <property type="entry name" value="Peptidase_C15-like"/>
</dbReference>
<dbReference type="SUPFAM" id="SSF53182">
    <property type="entry name" value="Pyrrolidone carboxyl peptidase (pyroglutamate aminopeptidase)"/>
    <property type="match status" value="1"/>
</dbReference>
<keyword evidence="4 7" id="KW-0378">Hydrolase</keyword>
<feature type="active site" evidence="6">
    <location>
        <position position="141"/>
    </location>
</feature>
<protein>
    <recommendedName>
        <fullName evidence="6">Pyroglutamyl-peptidase I</fullName>
        <ecNumber evidence="6">3.4.19.3</ecNumber>
    </recommendedName>
</protein>
<proteinExistence type="inferred from homology"/>
<evidence type="ECO:0000256" key="2">
    <source>
        <dbReference type="ARBA" id="ARBA00022490"/>
    </source>
</evidence>
<dbReference type="InterPro" id="IPR036440">
    <property type="entry name" value="Peptidase_C15-like_sf"/>
</dbReference>
<dbReference type="OrthoDB" id="9779738at2"/>
<dbReference type="GO" id="GO:0005829">
    <property type="term" value="C:cytosol"/>
    <property type="evidence" value="ECO:0007669"/>
    <property type="project" value="InterPro"/>
</dbReference>
<dbReference type="InterPro" id="IPR000816">
    <property type="entry name" value="Peptidase_C15"/>
</dbReference>
<sequence length="195" mass="21169">MKVLLTGFDPFGIDNINPSWEMARSMPDTVGGNSIAALRLPTSFFSSGDVLIEAIEEQKPDAVICTGVADGRNSISIEKVAINYMDARIPDNSQSQPRHQVIEADGPDAYFTGLPTLKLLDALKAEGIPGELSYSAGTYVCNYIFYILRHYNPALISGFIHVPLLPDQMGEKRSGTPFMPLEMMVSGMKAIVAAL</sequence>
<dbReference type="GO" id="GO:0006508">
    <property type="term" value="P:proteolysis"/>
    <property type="evidence" value="ECO:0007669"/>
    <property type="project" value="UniProtKB-KW"/>
</dbReference>
<evidence type="ECO:0000256" key="1">
    <source>
        <dbReference type="ARBA" id="ARBA00006641"/>
    </source>
</evidence>
<dbReference type="HOGENOM" id="CLU_043960_4_2_12"/>
<comment type="similarity">
    <text evidence="1">Belongs to the peptidase C15 family.</text>
</comment>
<dbReference type="MEROPS" id="C15.001"/>
<evidence type="ECO:0000256" key="6">
    <source>
        <dbReference type="PROSITE-ProRule" id="PRU10077"/>
    </source>
</evidence>
<keyword evidence="8" id="KW-1185">Reference proteome</keyword>
<dbReference type="InterPro" id="IPR033694">
    <property type="entry name" value="PGPEP1_Cys_AS"/>
</dbReference>
<dbReference type="Gene3D" id="3.40.630.20">
    <property type="entry name" value="Peptidase C15, pyroglutamyl peptidase I-like"/>
    <property type="match status" value="1"/>
</dbReference>
<dbReference type="AlphaFoldDB" id="V5WFZ4"/>